<reference evidence="5 6" key="1">
    <citation type="journal article" date="2021" name="Nat. Plants">
        <title>The Taxus genome provides insights into paclitaxel biosynthesis.</title>
        <authorList>
            <person name="Xiong X."/>
            <person name="Gou J."/>
            <person name="Liao Q."/>
            <person name="Li Y."/>
            <person name="Zhou Q."/>
            <person name="Bi G."/>
            <person name="Li C."/>
            <person name="Du R."/>
            <person name="Wang X."/>
            <person name="Sun T."/>
            <person name="Guo L."/>
            <person name="Liang H."/>
            <person name="Lu P."/>
            <person name="Wu Y."/>
            <person name="Zhang Z."/>
            <person name="Ro D.K."/>
            <person name="Shang Y."/>
            <person name="Huang S."/>
            <person name="Yan J."/>
        </authorList>
    </citation>
    <scope>NUCLEOTIDE SEQUENCE [LARGE SCALE GENOMIC DNA]</scope>
    <source>
        <strain evidence="5">Ta-2019</strain>
    </source>
</reference>
<evidence type="ECO:0000256" key="3">
    <source>
        <dbReference type="SAM" id="Phobius"/>
    </source>
</evidence>
<organism evidence="5 6">
    <name type="scientific">Taxus chinensis</name>
    <name type="common">Chinese yew</name>
    <name type="synonym">Taxus wallichiana var. chinensis</name>
    <dbReference type="NCBI Taxonomy" id="29808"/>
    <lineage>
        <taxon>Eukaryota</taxon>
        <taxon>Viridiplantae</taxon>
        <taxon>Streptophyta</taxon>
        <taxon>Embryophyta</taxon>
        <taxon>Tracheophyta</taxon>
        <taxon>Spermatophyta</taxon>
        <taxon>Pinopsida</taxon>
        <taxon>Pinidae</taxon>
        <taxon>Conifers II</taxon>
        <taxon>Cupressales</taxon>
        <taxon>Taxaceae</taxon>
        <taxon>Taxus</taxon>
    </lineage>
</organism>
<accession>A0AA38KQF1</accession>
<dbReference type="PANTHER" id="PTHR10794:SF63">
    <property type="entry name" value="ALPHA_BETA HYDROLASE 1, ISOFORM A"/>
    <property type="match status" value="1"/>
</dbReference>
<feature type="region of interest" description="Disordered" evidence="2">
    <location>
        <begin position="387"/>
        <end position="414"/>
    </location>
</feature>
<keyword evidence="3" id="KW-0812">Transmembrane</keyword>
<dbReference type="SUPFAM" id="SSF53474">
    <property type="entry name" value="alpha/beta-Hydrolases"/>
    <property type="match status" value="1"/>
</dbReference>
<dbReference type="Pfam" id="PF00561">
    <property type="entry name" value="Abhydrolase_1"/>
    <property type="match status" value="1"/>
</dbReference>
<comment type="similarity">
    <text evidence="1">Belongs to the AB hydrolase superfamily. AB hydrolase 4 family.</text>
</comment>
<comment type="caution">
    <text evidence="5">The sequence shown here is derived from an EMBL/GenBank/DDBJ whole genome shotgun (WGS) entry which is preliminary data.</text>
</comment>
<name>A0AA38KQF1_TAXCH</name>
<feature type="domain" description="AB hydrolase-1" evidence="4">
    <location>
        <begin position="5"/>
        <end position="253"/>
    </location>
</feature>
<evidence type="ECO:0000313" key="6">
    <source>
        <dbReference type="Proteomes" id="UP000824469"/>
    </source>
</evidence>
<evidence type="ECO:0000256" key="2">
    <source>
        <dbReference type="SAM" id="MobiDB-lite"/>
    </source>
</evidence>
<proteinExistence type="inferred from homology"/>
<dbReference type="Proteomes" id="UP000824469">
    <property type="component" value="Unassembled WGS sequence"/>
</dbReference>
<dbReference type="PANTHER" id="PTHR10794">
    <property type="entry name" value="ABHYDROLASE DOMAIN-CONTAINING PROTEIN"/>
    <property type="match status" value="1"/>
</dbReference>
<dbReference type="AlphaFoldDB" id="A0AA38KQF1"/>
<dbReference type="InterPro" id="IPR050960">
    <property type="entry name" value="AB_hydrolase_4_sf"/>
</dbReference>
<dbReference type="EMBL" id="JAHRHJ020000007">
    <property type="protein sequence ID" value="KAH9307684.1"/>
    <property type="molecule type" value="Genomic_DNA"/>
</dbReference>
<evidence type="ECO:0000259" key="4">
    <source>
        <dbReference type="Pfam" id="PF00561"/>
    </source>
</evidence>
<keyword evidence="3" id="KW-1133">Transmembrane helix</keyword>
<dbReference type="GO" id="GO:0034338">
    <property type="term" value="F:short-chain carboxylesterase activity"/>
    <property type="evidence" value="ECO:0007669"/>
    <property type="project" value="TreeGrafter"/>
</dbReference>
<dbReference type="InterPro" id="IPR029058">
    <property type="entry name" value="AB_hydrolase_fold"/>
</dbReference>
<feature type="transmembrane region" description="Helical" evidence="3">
    <location>
        <begin position="539"/>
        <end position="560"/>
    </location>
</feature>
<gene>
    <name evidence="5" type="ORF">KI387_035595</name>
</gene>
<dbReference type="InterPro" id="IPR000073">
    <property type="entry name" value="AB_hydrolase_1"/>
</dbReference>
<evidence type="ECO:0000313" key="5">
    <source>
        <dbReference type="EMBL" id="KAH9307684.1"/>
    </source>
</evidence>
<feature type="non-terminal residue" evidence="5">
    <location>
        <position position="577"/>
    </location>
</feature>
<dbReference type="Gene3D" id="3.40.50.1820">
    <property type="entry name" value="alpha/beta hydrolase"/>
    <property type="match status" value="1"/>
</dbReference>
<keyword evidence="6" id="KW-1185">Reference proteome</keyword>
<sequence>YVKHIVYTLAKKGWKTVVANHRGLGGTSIRSDRFYNAGWTEDLRRIVGYLQDENPKAPLLAVGTSIGANILVKYLGEEGKNTPIAGAAAICCPWDLVRPVFVLVRITPTAGQVGQNEKRHVDGEVCDRFINRSLVQRLYNKILTTGLRGYAQMHQSTHARIADWECVKKSRSVRDFDNYFTCRISQYATVDTYYRRCSSAYFLSNVSVPLLCVNALDDPVCTKEAIPWDECRENKNVVLATTLRGGHLAYFEGSTAKSIWWVRAVDEYLSVLHSSSLMHSEKEASGLSSTLSSPIDKGPYLNVYHDGMVSAHESSFMQPENNGEDRREENLFISIMAPSKILDQNRCVDDKKPLLALDTYQSVEDSKLAKDSIKEVSNFVLCSSEEGKLEKGSSNEETKFAKGRKEEESDLKHADEEMGSTFKICIKGGTEYVALQSALQQVLGQMVSSKGEAMSNAGSRFVESNVPSQSRAFEESVHASPCSHLVVCNSDTGACENVESGSSIKQSAQKQSGGKDVSKTSIPIAKRIMHISRPQRCSIWALAYIALVTAWPLVGSALMLNLRKRYKNIWGIGWSRK</sequence>
<dbReference type="FunFam" id="3.40.50.1820:FF:000071">
    <property type="entry name" value="Embryogenesis-associated protein EMB8"/>
    <property type="match status" value="1"/>
</dbReference>
<protein>
    <recommendedName>
        <fullName evidence="4">AB hydrolase-1 domain-containing protein</fullName>
    </recommendedName>
</protein>
<evidence type="ECO:0000256" key="1">
    <source>
        <dbReference type="ARBA" id="ARBA00010884"/>
    </source>
</evidence>
<dbReference type="GO" id="GO:0047372">
    <property type="term" value="F:monoacylglycerol lipase activity"/>
    <property type="evidence" value="ECO:0007669"/>
    <property type="project" value="TreeGrafter"/>
</dbReference>
<keyword evidence="3" id="KW-0472">Membrane</keyword>